<feature type="transmembrane region" description="Helical" evidence="1">
    <location>
        <begin position="308"/>
        <end position="327"/>
    </location>
</feature>
<keyword evidence="1" id="KW-1133">Transmembrane helix</keyword>
<feature type="transmembrane region" description="Helical" evidence="1">
    <location>
        <begin position="174"/>
        <end position="192"/>
    </location>
</feature>
<reference evidence="2 3" key="1">
    <citation type="submission" date="2023-02" db="EMBL/GenBank/DDBJ databases">
        <title>Dictyobacter halimunensis sp. nov., a new member of the class Ktedonobacteria from forest soil in a geothermal area.</title>
        <authorList>
            <person name="Rachmania M.K."/>
            <person name="Ningsih F."/>
            <person name="Sakai Y."/>
            <person name="Yabe S."/>
            <person name="Yokota A."/>
            <person name="Sjamsuridzal W."/>
        </authorList>
    </citation>
    <scope>NUCLEOTIDE SEQUENCE [LARGE SCALE GENOMIC DNA]</scope>
    <source>
        <strain evidence="2 3">S3.2.2.5</strain>
    </source>
</reference>
<dbReference type="Proteomes" id="UP001344906">
    <property type="component" value="Unassembled WGS sequence"/>
</dbReference>
<comment type="caution">
    <text evidence="2">The sequence shown here is derived from an EMBL/GenBank/DDBJ whole genome shotgun (WGS) entry which is preliminary data.</text>
</comment>
<keyword evidence="1" id="KW-0472">Membrane</keyword>
<feature type="transmembrane region" description="Helical" evidence="1">
    <location>
        <begin position="132"/>
        <end position="153"/>
    </location>
</feature>
<feature type="transmembrane region" description="Helical" evidence="1">
    <location>
        <begin position="347"/>
        <end position="366"/>
    </location>
</feature>
<dbReference type="EMBL" id="BSRI01000002">
    <property type="protein sequence ID" value="GLV56664.1"/>
    <property type="molecule type" value="Genomic_DNA"/>
</dbReference>
<dbReference type="RefSeq" id="WP_338252151.1">
    <property type="nucleotide sequence ID" value="NZ_BSRI01000002.1"/>
</dbReference>
<feature type="transmembrane region" description="Helical" evidence="1">
    <location>
        <begin position="26"/>
        <end position="47"/>
    </location>
</feature>
<feature type="transmembrane region" description="Helical" evidence="1">
    <location>
        <begin position="276"/>
        <end position="296"/>
    </location>
</feature>
<keyword evidence="1" id="KW-0812">Transmembrane</keyword>
<evidence type="ECO:0000313" key="3">
    <source>
        <dbReference type="Proteomes" id="UP001344906"/>
    </source>
</evidence>
<feature type="transmembrane region" description="Helical" evidence="1">
    <location>
        <begin position="235"/>
        <end position="256"/>
    </location>
</feature>
<gene>
    <name evidence="2" type="ORF">KDH_35030</name>
</gene>
<protein>
    <submittedName>
        <fullName evidence="2">Uncharacterized protein</fullName>
    </submittedName>
</protein>
<feature type="transmembrane region" description="Helical" evidence="1">
    <location>
        <begin position="59"/>
        <end position="86"/>
    </location>
</feature>
<accession>A0ABQ6FQW8</accession>
<name>A0ABQ6FQW8_9CHLR</name>
<keyword evidence="3" id="KW-1185">Reference proteome</keyword>
<feature type="transmembrane region" description="Helical" evidence="1">
    <location>
        <begin position="204"/>
        <end position="223"/>
    </location>
</feature>
<feature type="transmembrane region" description="Helical" evidence="1">
    <location>
        <begin position="107"/>
        <end position="126"/>
    </location>
</feature>
<evidence type="ECO:0000256" key="1">
    <source>
        <dbReference type="SAM" id="Phobius"/>
    </source>
</evidence>
<sequence>MSKVLSIDTTEQVSLKEPPNTFVKRYTLLSACVYTILSVVMLILSFFTPLNIAFRGQEIAVSLSTIIKVAEIVCCIGMLHAAVMLWMAILREKHIHHGIGVLPGDAALANAFLYFGFSMTAFHLGYTSPMIALAQFIAALSGLIFGTGGLILSGVSKPARPLGHITFSIMLRDGVILIVGTILFAIAIGQLAGDALKPPQWNWISFLGIAVPGMFLLIGREGIRGRVETWQGLGWIPRLLVTDTLLILGLTIMFYGSYFNLTVGLNGYQVGPKGNIAGLLLWIIAVFLLLLVRGVYKIAIAQKGDNIGYRMISKLFYVVAIVLFFYGERSFLSGHAPVFAVGKAAPAVALILLAAFVILTAGRTAAQKVKLLYVKTS</sequence>
<proteinExistence type="predicted"/>
<evidence type="ECO:0000313" key="2">
    <source>
        <dbReference type="EMBL" id="GLV56664.1"/>
    </source>
</evidence>
<organism evidence="2 3">
    <name type="scientific">Dictyobacter halimunensis</name>
    <dbReference type="NCBI Taxonomy" id="3026934"/>
    <lineage>
        <taxon>Bacteria</taxon>
        <taxon>Bacillati</taxon>
        <taxon>Chloroflexota</taxon>
        <taxon>Ktedonobacteria</taxon>
        <taxon>Ktedonobacterales</taxon>
        <taxon>Dictyobacteraceae</taxon>
        <taxon>Dictyobacter</taxon>
    </lineage>
</organism>